<gene>
    <name evidence="1" type="ORF">QWY31_02520</name>
</gene>
<dbReference type="Proteomes" id="UP001168552">
    <property type="component" value="Unassembled WGS sequence"/>
</dbReference>
<dbReference type="PANTHER" id="PTHR36166">
    <property type="entry name" value="CHROMOSOME 9, WHOLE GENOME SHOTGUN SEQUENCE"/>
    <property type="match status" value="1"/>
</dbReference>
<dbReference type="InterPro" id="IPR019587">
    <property type="entry name" value="Polyketide_cyclase/dehydratase"/>
</dbReference>
<reference evidence="1" key="1">
    <citation type="submission" date="2023-06" db="EMBL/GenBank/DDBJ databases">
        <title>Cytophagales bacterium Strain LB-30, isolated from soil.</title>
        <authorList>
            <person name="Liu B."/>
        </authorList>
    </citation>
    <scope>NUCLEOTIDE SEQUENCE</scope>
    <source>
        <strain evidence="1">LB-30</strain>
    </source>
</reference>
<name>A0ABT8F1N0_9BACT</name>
<proteinExistence type="predicted"/>
<accession>A0ABT8F1N0</accession>
<dbReference type="PANTHER" id="PTHR36166:SF1">
    <property type="entry name" value="SRPBCC DOMAIN-CONTAINING PROTEIN"/>
    <property type="match status" value="1"/>
</dbReference>
<sequence>MAFTIHTQVRIQAPATRVWNILMDFDSYLDWNPFIKSIQGQAVLGAKLKALIHLPGNKPMTFKPTVMSLVNEKELSWLGHLGIKGIFDGHHRFVLKSISPNETVLEHSEEFRGILIPFFRKNLEKNTQEGFEAMNQALKQRAERL</sequence>
<dbReference type="RefSeq" id="WP_320002882.1">
    <property type="nucleotide sequence ID" value="NZ_JAUHJS010000001.1"/>
</dbReference>
<organism evidence="1 2">
    <name type="scientific">Shiella aurantiaca</name>
    <dbReference type="NCBI Taxonomy" id="3058365"/>
    <lineage>
        <taxon>Bacteria</taxon>
        <taxon>Pseudomonadati</taxon>
        <taxon>Bacteroidota</taxon>
        <taxon>Cytophagia</taxon>
        <taxon>Cytophagales</taxon>
        <taxon>Shiellaceae</taxon>
        <taxon>Shiella</taxon>
    </lineage>
</organism>
<evidence type="ECO:0000313" key="1">
    <source>
        <dbReference type="EMBL" id="MDN4164356.1"/>
    </source>
</evidence>
<dbReference type="SUPFAM" id="SSF55961">
    <property type="entry name" value="Bet v1-like"/>
    <property type="match status" value="1"/>
</dbReference>
<dbReference type="Gene3D" id="3.30.530.20">
    <property type="match status" value="1"/>
</dbReference>
<dbReference type="Pfam" id="PF10604">
    <property type="entry name" value="Polyketide_cyc2"/>
    <property type="match status" value="1"/>
</dbReference>
<dbReference type="EMBL" id="JAUHJS010000001">
    <property type="protein sequence ID" value="MDN4164356.1"/>
    <property type="molecule type" value="Genomic_DNA"/>
</dbReference>
<protein>
    <submittedName>
        <fullName evidence="1">SRPBCC domain-containing protein</fullName>
    </submittedName>
</protein>
<dbReference type="CDD" id="cd07822">
    <property type="entry name" value="SRPBCC_4"/>
    <property type="match status" value="1"/>
</dbReference>
<dbReference type="InterPro" id="IPR023393">
    <property type="entry name" value="START-like_dom_sf"/>
</dbReference>
<evidence type="ECO:0000313" key="2">
    <source>
        <dbReference type="Proteomes" id="UP001168552"/>
    </source>
</evidence>
<comment type="caution">
    <text evidence="1">The sequence shown here is derived from an EMBL/GenBank/DDBJ whole genome shotgun (WGS) entry which is preliminary data.</text>
</comment>
<keyword evidence="2" id="KW-1185">Reference proteome</keyword>